<comment type="caution">
    <text evidence="14">The sequence shown here is derived from an EMBL/GenBank/DDBJ whole genome shotgun (WGS) entry which is preliminary data.</text>
</comment>
<dbReference type="PANTHER" id="PTHR24123:SF33">
    <property type="entry name" value="PROTEIN HOS4"/>
    <property type="match status" value="1"/>
</dbReference>
<dbReference type="Gene3D" id="1.25.40.20">
    <property type="entry name" value="Ankyrin repeat-containing domain"/>
    <property type="match status" value="3"/>
</dbReference>
<dbReference type="SUPFAM" id="SSF158235">
    <property type="entry name" value="SOCS box-like"/>
    <property type="match status" value="1"/>
</dbReference>
<feature type="repeat" description="ANK" evidence="12">
    <location>
        <begin position="174"/>
        <end position="208"/>
    </location>
</feature>
<dbReference type="Proteomes" id="UP000887116">
    <property type="component" value="Unassembled WGS sequence"/>
</dbReference>
<protein>
    <submittedName>
        <fullName evidence="14">Ankyrin-2</fullName>
    </submittedName>
</protein>
<evidence type="ECO:0000256" key="3">
    <source>
        <dbReference type="ARBA" id="ARBA00022483"/>
    </source>
</evidence>
<dbReference type="Pfam" id="PF00023">
    <property type="entry name" value="Ank"/>
    <property type="match status" value="1"/>
</dbReference>
<dbReference type="PANTHER" id="PTHR24123">
    <property type="entry name" value="ANKYRIN REPEAT-CONTAINING"/>
    <property type="match status" value="1"/>
</dbReference>
<keyword evidence="3" id="KW-0268">Exocytosis</keyword>
<gene>
    <name evidence="14" type="primary">ANK2_11</name>
    <name evidence="14" type="ORF">TNCT_710881</name>
</gene>
<keyword evidence="15" id="KW-1185">Reference proteome</keyword>
<keyword evidence="9" id="KW-0638">Presynaptic neurotoxin</keyword>
<dbReference type="PRINTS" id="PR01415">
    <property type="entry name" value="ANKYRIN"/>
</dbReference>
<evidence type="ECO:0000313" key="14">
    <source>
        <dbReference type="EMBL" id="GFR01499.1"/>
    </source>
</evidence>
<dbReference type="GO" id="GO:0006887">
    <property type="term" value="P:exocytosis"/>
    <property type="evidence" value="ECO:0007669"/>
    <property type="project" value="UniProtKB-KW"/>
</dbReference>
<dbReference type="PROSITE" id="PS50088">
    <property type="entry name" value="ANK_REPEAT"/>
    <property type="match status" value="4"/>
</dbReference>
<feature type="repeat" description="ANK" evidence="12">
    <location>
        <begin position="141"/>
        <end position="173"/>
    </location>
</feature>
<keyword evidence="5" id="KW-1052">Target cell membrane</keyword>
<dbReference type="PROSITE" id="PS50225">
    <property type="entry name" value="SOCS"/>
    <property type="match status" value="1"/>
</dbReference>
<dbReference type="AlphaFoldDB" id="A0A8X6GEH2"/>
<dbReference type="EMBL" id="BMAO01005445">
    <property type="protein sequence ID" value="GFR01499.1"/>
    <property type="molecule type" value="Genomic_DNA"/>
</dbReference>
<evidence type="ECO:0000256" key="2">
    <source>
        <dbReference type="ARBA" id="ARBA00004613"/>
    </source>
</evidence>
<evidence type="ECO:0000256" key="1">
    <source>
        <dbReference type="ARBA" id="ARBA00004175"/>
    </source>
</evidence>
<keyword evidence="6" id="KW-0800">Toxin</keyword>
<dbReference type="PROSITE" id="PS50297">
    <property type="entry name" value="ANK_REP_REGION"/>
    <property type="match status" value="2"/>
</dbReference>
<dbReference type="GO" id="GO:0090729">
    <property type="term" value="F:toxin activity"/>
    <property type="evidence" value="ECO:0007669"/>
    <property type="project" value="UniProtKB-KW"/>
</dbReference>
<dbReference type="InterPro" id="IPR002110">
    <property type="entry name" value="Ankyrin_rpt"/>
</dbReference>
<comment type="subcellular location">
    <subcellularLocation>
        <location evidence="2">Secreted</location>
    </subcellularLocation>
    <subcellularLocation>
        <location evidence="1">Target cell membrane</location>
    </subcellularLocation>
</comment>
<dbReference type="Pfam" id="PF07525">
    <property type="entry name" value="SOCS_box"/>
    <property type="match status" value="1"/>
</dbReference>
<dbReference type="CDD" id="cd03716">
    <property type="entry name" value="SOCS_ASB_like"/>
    <property type="match status" value="1"/>
</dbReference>
<evidence type="ECO:0000259" key="13">
    <source>
        <dbReference type="PROSITE" id="PS50225"/>
    </source>
</evidence>
<keyword evidence="10 12" id="KW-0040">ANK repeat</keyword>
<keyword evidence="4" id="KW-0964">Secreted</keyword>
<name>A0A8X6GEH2_TRICU</name>
<dbReference type="GO" id="GO:0035556">
    <property type="term" value="P:intracellular signal transduction"/>
    <property type="evidence" value="ECO:0007669"/>
    <property type="project" value="InterPro"/>
</dbReference>
<organism evidence="14 15">
    <name type="scientific">Trichonephila clavata</name>
    <name type="common">Joro spider</name>
    <name type="synonym">Nephila clavata</name>
    <dbReference type="NCBI Taxonomy" id="2740835"/>
    <lineage>
        <taxon>Eukaryota</taxon>
        <taxon>Metazoa</taxon>
        <taxon>Ecdysozoa</taxon>
        <taxon>Arthropoda</taxon>
        <taxon>Chelicerata</taxon>
        <taxon>Arachnida</taxon>
        <taxon>Araneae</taxon>
        <taxon>Araneomorphae</taxon>
        <taxon>Entelegynae</taxon>
        <taxon>Araneoidea</taxon>
        <taxon>Nephilidae</taxon>
        <taxon>Trichonephila</taxon>
    </lineage>
</organism>
<dbReference type="SMART" id="SM00969">
    <property type="entry name" value="SOCS_box"/>
    <property type="match status" value="1"/>
</dbReference>
<evidence type="ECO:0000256" key="8">
    <source>
        <dbReference type="ARBA" id="ARBA00022737"/>
    </source>
</evidence>
<evidence type="ECO:0000256" key="10">
    <source>
        <dbReference type="ARBA" id="ARBA00023043"/>
    </source>
</evidence>
<dbReference type="InterPro" id="IPR036770">
    <property type="entry name" value="Ankyrin_rpt-contain_sf"/>
</dbReference>
<evidence type="ECO:0000256" key="11">
    <source>
        <dbReference type="ARBA" id="ARBA00023298"/>
    </source>
</evidence>
<accession>A0A8X6GEH2</accession>
<dbReference type="Pfam" id="PF12796">
    <property type="entry name" value="Ank_2"/>
    <property type="match status" value="2"/>
</dbReference>
<evidence type="ECO:0000256" key="9">
    <source>
        <dbReference type="ARBA" id="ARBA00023028"/>
    </source>
</evidence>
<keyword evidence="7" id="KW-0528">Neurotoxin</keyword>
<feature type="repeat" description="ANK" evidence="12">
    <location>
        <begin position="73"/>
        <end position="105"/>
    </location>
</feature>
<evidence type="ECO:0000256" key="6">
    <source>
        <dbReference type="ARBA" id="ARBA00022656"/>
    </source>
</evidence>
<feature type="domain" description="SOCS box" evidence="13">
    <location>
        <begin position="343"/>
        <end position="395"/>
    </location>
</feature>
<dbReference type="InterPro" id="IPR036036">
    <property type="entry name" value="SOCS_box-like_dom_sf"/>
</dbReference>
<feature type="repeat" description="ANK" evidence="12">
    <location>
        <begin position="253"/>
        <end position="285"/>
    </location>
</feature>
<evidence type="ECO:0000256" key="4">
    <source>
        <dbReference type="ARBA" id="ARBA00022525"/>
    </source>
</evidence>
<dbReference type="GO" id="GO:0005576">
    <property type="term" value="C:extracellular region"/>
    <property type="evidence" value="ECO:0007669"/>
    <property type="project" value="UniProtKB-SubCell"/>
</dbReference>
<dbReference type="SMART" id="SM00248">
    <property type="entry name" value="ANK"/>
    <property type="match status" value="9"/>
</dbReference>
<evidence type="ECO:0000256" key="5">
    <source>
        <dbReference type="ARBA" id="ARBA00022537"/>
    </source>
</evidence>
<sequence length="395" mass="44190">MDRKPWVICTEFLKAIEENNYEMVNGILDTGFDIDTELKVQRTAISICAINGWYEMAHLLMTRGCSLSLKTDKGETPLHLAVLRSDYNLVKLLIENRADVTSVDHLKKTALHYACEMSCLKIADLLLEHSSPTIVNMKDIVNKTPLIIASFLGCTSMLAHLLSKGANINAADSIGNTPLIYCMSNKYCSTEMVNLLLDAGASIHHSNDANETALLYALRVFSCGSLYHSNPKYRDVLMLLIERGSNVNARNRLCESVLHLAVWFQDETLIRKLLNHGADANAFTPVGVVPLVYACKKGPHKILSLLMDAGAKFNFGFYGKYLGRRWPLPPEEFNHPCGKFLSLLFQLLEKSSGQPSSLKNLCRISIRKSLSKNMEEKAPRLPLPLCLIRFVLFIN</sequence>
<dbReference type="GO" id="GO:0044218">
    <property type="term" value="C:other organism cell membrane"/>
    <property type="evidence" value="ECO:0007669"/>
    <property type="project" value="UniProtKB-KW"/>
</dbReference>
<dbReference type="Gene3D" id="1.10.750.20">
    <property type="entry name" value="SOCS box"/>
    <property type="match status" value="1"/>
</dbReference>
<reference evidence="14" key="1">
    <citation type="submission" date="2020-07" db="EMBL/GenBank/DDBJ databases">
        <title>Multicomponent nature underlies the extraordinary mechanical properties of spider dragline silk.</title>
        <authorList>
            <person name="Kono N."/>
            <person name="Nakamura H."/>
            <person name="Mori M."/>
            <person name="Yoshida Y."/>
            <person name="Ohtoshi R."/>
            <person name="Malay A.D."/>
            <person name="Moran D.A.P."/>
            <person name="Tomita M."/>
            <person name="Numata K."/>
            <person name="Arakawa K."/>
        </authorList>
    </citation>
    <scope>NUCLEOTIDE SEQUENCE</scope>
</reference>
<dbReference type="SUPFAM" id="SSF48403">
    <property type="entry name" value="Ankyrin repeat"/>
    <property type="match status" value="1"/>
</dbReference>
<evidence type="ECO:0000256" key="7">
    <source>
        <dbReference type="ARBA" id="ARBA00022699"/>
    </source>
</evidence>
<keyword evidence="11" id="KW-0472">Membrane</keyword>
<dbReference type="InterPro" id="IPR001496">
    <property type="entry name" value="SOCS_box"/>
</dbReference>
<keyword evidence="8" id="KW-0677">Repeat</keyword>
<dbReference type="GO" id="GO:0044231">
    <property type="term" value="C:host cell presynaptic membrane"/>
    <property type="evidence" value="ECO:0007669"/>
    <property type="project" value="UniProtKB-KW"/>
</dbReference>
<keyword evidence="11" id="KW-1053">Target membrane</keyword>
<proteinExistence type="predicted"/>
<evidence type="ECO:0000313" key="15">
    <source>
        <dbReference type="Proteomes" id="UP000887116"/>
    </source>
</evidence>
<dbReference type="InterPro" id="IPR051165">
    <property type="entry name" value="Multifunctional_ANK_Repeat"/>
</dbReference>
<evidence type="ECO:0000256" key="12">
    <source>
        <dbReference type="PROSITE-ProRule" id="PRU00023"/>
    </source>
</evidence>
<dbReference type="OrthoDB" id="6430205at2759"/>